<name>A0ACC2NI02_9HYME</name>
<comment type="caution">
    <text evidence="1">The sequence shown here is derived from an EMBL/GenBank/DDBJ whole genome shotgun (WGS) entry which is preliminary data.</text>
</comment>
<accession>A0ACC2NI02</accession>
<protein>
    <submittedName>
        <fullName evidence="1">Uncharacterized protein</fullName>
    </submittedName>
</protein>
<dbReference type="EMBL" id="CM056743">
    <property type="protein sequence ID" value="KAJ8670855.1"/>
    <property type="molecule type" value="Genomic_DNA"/>
</dbReference>
<evidence type="ECO:0000313" key="1">
    <source>
        <dbReference type="EMBL" id="KAJ8670855.1"/>
    </source>
</evidence>
<gene>
    <name evidence="1" type="ORF">QAD02_002114</name>
</gene>
<sequence length="197" mass="22587">MVRIAAAPVVRRERRRRHCRLAAPAAASRLCLLLMREKPPTWSKRDPDNDNWRRRAELVEMVAQVMTERLGVSWSLQRVLDLRQSLRTAFSHHHKVFLDNPGNIRAKIAKMEDKSLIILRDGNFLLYEIQRRDGRRNIDVLDRVEGLDIGSTARASPPPPVDDNVDDRLGSWARRRYSLRGLSAGFLANPEAASRGH</sequence>
<dbReference type="Proteomes" id="UP001239111">
    <property type="component" value="Chromosome 3"/>
</dbReference>
<reference evidence="1" key="1">
    <citation type="submission" date="2023-04" db="EMBL/GenBank/DDBJ databases">
        <title>A chromosome-level genome assembly of the parasitoid wasp Eretmocerus hayati.</title>
        <authorList>
            <person name="Zhong Y."/>
            <person name="Liu S."/>
            <person name="Liu Y."/>
        </authorList>
    </citation>
    <scope>NUCLEOTIDE SEQUENCE</scope>
    <source>
        <strain evidence="1">ZJU_SS_LIU_2023</strain>
    </source>
</reference>
<organism evidence="1 2">
    <name type="scientific">Eretmocerus hayati</name>
    <dbReference type="NCBI Taxonomy" id="131215"/>
    <lineage>
        <taxon>Eukaryota</taxon>
        <taxon>Metazoa</taxon>
        <taxon>Ecdysozoa</taxon>
        <taxon>Arthropoda</taxon>
        <taxon>Hexapoda</taxon>
        <taxon>Insecta</taxon>
        <taxon>Pterygota</taxon>
        <taxon>Neoptera</taxon>
        <taxon>Endopterygota</taxon>
        <taxon>Hymenoptera</taxon>
        <taxon>Apocrita</taxon>
        <taxon>Proctotrupomorpha</taxon>
        <taxon>Chalcidoidea</taxon>
        <taxon>Aphelinidae</taxon>
        <taxon>Aphelininae</taxon>
        <taxon>Eretmocerus</taxon>
    </lineage>
</organism>
<keyword evidence="2" id="KW-1185">Reference proteome</keyword>
<evidence type="ECO:0000313" key="2">
    <source>
        <dbReference type="Proteomes" id="UP001239111"/>
    </source>
</evidence>
<proteinExistence type="predicted"/>